<feature type="transmembrane region" description="Helical" evidence="5">
    <location>
        <begin position="56"/>
        <end position="74"/>
    </location>
</feature>
<keyword evidence="3 5" id="KW-1133">Transmembrane helix</keyword>
<proteinExistence type="predicted"/>
<evidence type="ECO:0000256" key="2">
    <source>
        <dbReference type="ARBA" id="ARBA00022692"/>
    </source>
</evidence>
<dbReference type="EMBL" id="JAYGGQ010000009">
    <property type="protein sequence ID" value="MEA5455630.1"/>
    <property type="molecule type" value="Genomic_DNA"/>
</dbReference>
<dbReference type="SUPFAM" id="SSF103473">
    <property type="entry name" value="MFS general substrate transporter"/>
    <property type="match status" value="1"/>
</dbReference>
<feature type="transmembrane region" description="Helical" evidence="5">
    <location>
        <begin position="299"/>
        <end position="318"/>
    </location>
</feature>
<keyword evidence="8" id="KW-1185">Reference proteome</keyword>
<evidence type="ECO:0000313" key="8">
    <source>
        <dbReference type="Proteomes" id="UP001304769"/>
    </source>
</evidence>
<dbReference type="PANTHER" id="PTHR23508">
    <property type="entry name" value="CARBOXYLIC ACID TRANSPORTER PROTEIN HOMOLOG"/>
    <property type="match status" value="1"/>
</dbReference>
<sequence>MSTLGTARPTPNAWWVGVVCGLATFVDTGITTGIPIALVLFQALKPDMPGLSPTEVGLLTGALTAGVAIGSLAGGRLGDHWGRRTVFLITMALTAVGAAIPLLGVALPTLLLGVSLIGVGVGADLPVALATISEAANDRNRGKILVFSNLLGGFGILLAVLLAINFGAAGPAGGLVIFGTFAAVALGVLLLRLTIPESASWLAARDERRAGIHTVRAERVRLRDFGHAPYRRPFFTLIGYYTLAAMATSVAGSFGTFVAVNVTGASIAEYNSWTTLAMPAAIVAAIWFMAVVDTKLRMSYYVVGAVGVVVANLLPVIFGFSLPALIITTVATVFFSAFCFETIMKVWTQESFPTMLRATAQGTVYAVSRFATAGLNIVTPALVLLNPSALYVGVSVLAGAGFFVGWLGFRRNARNEFDLESALVSSQEDLTAMSGAEGERP</sequence>
<feature type="transmembrane region" description="Helical" evidence="5">
    <location>
        <begin position="238"/>
        <end position="260"/>
    </location>
</feature>
<dbReference type="RefSeq" id="WP_323279492.1">
    <property type="nucleotide sequence ID" value="NZ_JAYGGQ010000009.1"/>
</dbReference>
<feature type="transmembrane region" description="Helical" evidence="5">
    <location>
        <begin position="364"/>
        <end position="383"/>
    </location>
</feature>
<feature type="transmembrane region" description="Helical" evidence="5">
    <location>
        <begin position="272"/>
        <end position="292"/>
    </location>
</feature>
<dbReference type="InterPro" id="IPR036259">
    <property type="entry name" value="MFS_trans_sf"/>
</dbReference>
<comment type="subcellular location">
    <subcellularLocation>
        <location evidence="1">Cell membrane</location>
        <topology evidence="1">Multi-pass membrane protein</topology>
    </subcellularLocation>
</comment>
<dbReference type="InterPro" id="IPR011701">
    <property type="entry name" value="MFS"/>
</dbReference>
<evidence type="ECO:0000256" key="3">
    <source>
        <dbReference type="ARBA" id="ARBA00022989"/>
    </source>
</evidence>
<dbReference type="Gene3D" id="1.20.1250.20">
    <property type="entry name" value="MFS general substrate transporter like domains"/>
    <property type="match status" value="1"/>
</dbReference>
<feature type="transmembrane region" description="Helical" evidence="5">
    <location>
        <begin position="172"/>
        <end position="195"/>
    </location>
</feature>
<feature type="domain" description="Major facilitator superfamily (MFS) profile" evidence="6">
    <location>
        <begin position="13"/>
        <end position="413"/>
    </location>
</feature>
<evidence type="ECO:0000256" key="1">
    <source>
        <dbReference type="ARBA" id="ARBA00004651"/>
    </source>
</evidence>
<evidence type="ECO:0000313" key="7">
    <source>
        <dbReference type="EMBL" id="MEA5455630.1"/>
    </source>
</evidence>
<feature type="transmembrane region" description="Helical" evidence="5">
    <location>
        <begin position="324"/>
        <end position="343"/>
    </location>
</feature>
<organism evidence="7 8">
    <name type="scientific">Sinomonas terricola</name>
    <dbReference type="NCBI Taxonomy" id="3110330"/>
    <lineage>
        <taxon>Bacteria</taxon>
        <taxon>Bacillati</taxon>
        <taxon>Actinomycetota</taxon>
        <taxon>Actinomycetes</taxon>
        <taxon>Micrococcales</taxon>
        <taxon>Micrococcaceae</taxon>
        <taxon>Sinomonas</taxon>
    </lineage>
</organism>
<accession>A0ABU5T7W8</accession>
<feature type="transmembrane region" description="Helical" evidence="5">
    <location>
        <begin position="110"/>
        <end position="132"/>
    </location>
</feature>
<feature type="transmembrane region" description="Helical" evidence="5">
    <location>
        <begin position="12"/>
        <end position="44"/>
    </location>
</feature>
<dbReference type="Pfam" id="PF07690">
    <property type="entry name" value="MFS_1"/>
    <property type="match status" value="1"/>
</dbReference>
<dbReference type="InterPro" id="IPR020846">
    <property type="entry name" value="MFS_dom"/>
</dbReference>
<evidence type="ECO:0000256" key="5">
    <source>
        <dbReference type="SAM" id="Phobius"/>
    </source>
</evidence>
<feature type="transmembrane region" description="Helical" evidence="5">
    <location>
        <begin position="144"/>
        <end position="166"/>
    </location>
</feature>
<keyword evidence="2 5" id="KW-0812">Transmembrane</keyword>
<reference evidence="7 8" key="1">
    <citation type="submission" date="2023-12" db="EMBL/GenBank/DDBJ databases">
        <title>Sinomonas terricola sp. nov, isolated from litchi orchard soil in Guangdong, PR China.</title>
        <authorList>
            <person name="Jiaxin W."/>
            <person name="Yang Z."/>
            <person name="Honghui Z."/>
        </authorList>
    </citation>
    <scope>NUCLEOTIDE SEQUENCE [LARGE SCALE GENOMIC DNA]</scope>
    <source>
        <strain evidence="7 8">JGH33</strain>
    </source>
</reference>
<feature type="transmembrane region" description="Helical" evidence="5">
    <location>
        <begin position="86"/>
        <end position="104"/>
    </location>
</feature>
<evidence type="ECO:0000259" key="6">
    <source>
        <dbReference type="PROSITE" id="PS50850"/>
    </source>
</evidence>
<dbReference type="Proteomes" id="UP001304769">
    <property type="component" value="Unassembled WGS sequence"/>
</dbReference>
<evidence type="ECO:0000256" key="4">
    <source>
        <dbReference type="ARBA" id="ARBA00023136"/>
    </source>
</evidence>
<feature type="transmembrane region" description="Helical" evidence="5">
    <location>
        <begin position="389"/>
        <end position="409"/>
    </location>
</feature>
<comment type="caution">
    <text evidence="7">The sequence shown here is derived from an EMBL/GenBank/DDBJ whole genome shotgun (WGS) entry which is preliminary data.</text>
</comment>
<name>A0ABU5T7W8_9MICC</name>
<keyword evidence="4 5" id="KW-0472">Membrane</keyword>
<dbReference type="PROSITE" id="PS50850">
    <property type="entry name" value="MFS"/>
    <property type="match status" value="1"/>
</dbReference>
<protein>
    <submittedName>
        <fullName evidence="7">MFS transporter</fullName>
    </submittedName>
</protein>
<dbReference type="PANTHER" id="PTHR23508:SF10">
    <property type="entry name" value="CARBOXYLIC ACID TRANSPORTER PROTEIN HOMOLOG"/>
    <property type="match status" value="1"/>
</dbReference>
<gene>
    <name evidence="7" type="ORF">SPF06_12930</name>
</gene>